<reference evidence="1 2" key="1">
    <citation type="journal article" date="2020" name="Biotechnol. Biofuels">
        <title>New insights from the biogas microbiome by comprehensive genome-resolved metagenomics of nearly 1600 species originating from multiple anaerobic digesters.</title>
        <authorList>
            <person name="Campanaro S."/>
            <person name="Treu L."/>
            <person name="Rodriguez-R L.M."/>
            <person name="Kovalovszki A."/>
            <person name="Ziels R.M."/>
            <person name="Maus I."/>
            <person name="Zhu X."/>
            <person name="Kougias P.G."/>
            <person name="Basile A."/>
            <person name="Luo G."/>
            <person name="Schluter A."/>
            <person name="Konstantinidis K.T."/>
            <person name="Angelidaki I."/>
        </authorList>
    </citation>
    <scope>NUCLEOTIDE SEQUENCE [LARGE SCALE GENOMIC DNA]</scope>
    <source>
        <strain evidence="1">AS06rmzACSIP_256</strain>
    </source>
</reference>
<evidence type="ECO:0000313" key="2">
    <source>
        <dbReference type="Proteomes" id="UP000536534"/>
    </source>
</evidence>
<protein>
    <recommendedName>
        <fullName evidence="3">DUF1571 domain-containing protein</fullName>
    </recommendedName>
</protein>
<dbReference type="AlphaFoldDB" id="A0A7X7LY70"/>
<evidence type="ECO:0000313" key="1">
    <source>
        <dbReference type="EMBL" id="NLF55532.1"/>
    </source>
</evidence>
<gene>
    <name evidence="1" type="ORF">GX576_14270</name>
</gene>
<organism evidence="1 2">
    <name type="scientific">Thauera phenolivorans</name>
    <dbReference type="NCBI Taxonomy" id="1792543"/>
    <lineage>
        <taxon>Bacteria</taxon>
        <taxon>Pseudomonadati</taxon>
        <taxon>Pseudomonadota</taxon>
        <taxon>Betaproteobacteria</taxon>
        <taxon>Rhodocyclales</taxon>
        <taxon>Zoogloeaceae</taxon>
        <taxon>Thauera</taxon>
    </lineage>
</organism>
<dbReference type="OrthoDB" id="8549004at2"/>
<evidence type="ECO:0008006" key="3">
    <source>
        <dbReference type="Google" id="ProtNLM"/>
    </source>
</evidence>
<dbReference type="RefSeq" id="WP_068803423.1">
    <property type="nucleotide sequence ID" value="NZ_MBFM01000001.1"/>
</dbReference>
<accession>A0A7X7LY70</accession>
<comment type="caution">
    <text evidence="1">The sequence shown here is derived from an EMBL/GenBank/DDBJ whole genome shotgun (WGS) entry which is preliminary data.</text>
</comment>
<name>A0A7X7LY70_9RHOO</name>
<sequence length="193" mass="21501">MDEVLIEARKRFLALRTYRADLRVQAGDGVQLLHYAYRRPGWVRMELVQPHHGVVLVFDPLERRVRLWPFGLAHGPSLSLSPDHRLVRGPRGHRIDRSDVGALFDNLIALGARGSVGTVEEGGEDAQASRVLEVIGDAGAAVAGVHRYRLRLATDSLFPQRVQSFATSGRPIETVDFEAVELDVELPDHLFRA</sequence>
<dbReference type="Proteomes" id="UP000536534">
    <property type="component" value="Unassembled WGS sequence"/>
</dbReference>
<dbReference type="EMBL" id="JAAYYV010000402">
    <property type="protein sequence ID" value="NLF55532.1"/>
    <property type="molecule type" value="Genomic_DNA"/>
</dbReference>
<proteinExistence type="predicted"/>